<feature type="domain" description="CzcB-like barrel-sandwich hybrid" evidence="2">
    <location>
        <begin position="63"/>
        <end position="198"/>
    </location>
</feature>
<dbReference type="EMBL" id="UOFO01000093">
    <property type="protein sequence ID" value="VAW86377.1"/>
    <property type="molecule type" value="Genomic_DNA"/>
</dbReference>
<dbReference type="PANTHER" id="PTHR30469:SF38">
    <property type="entry name" value="HLYD FAMILY SECRETION PROTEIN"/>
    <property type="match status" value="1"/>
</dbReference>
<reference evidence="4" key="1">
    <citation type="submission" date="2018-06" db="EMBL/GenBank/DDBJ databases">
        <authorList>
            <person name="Zhirakovskaya E."/>
        </authorList>
    </citation>
    <scope>NUCLEOTIDE SEQUENCE</scope>
</reference>
<dbReference type="Gene3D" id="2.40.50.100">
    <property type="match status" value="1"/>
</dbReference>
<feature type="domain" description="YknX-like C-terminal permuted SH3-like" evidence="3">
    <location>
        <begin position="282"/>
        <end position="350"/>
    </location>
</feature>
<feature type="coiled-coil region" evidence="1">
    <location>
        <begin position="101"/>
        <end position="128"/>
    </location>
</feature>
<dbReference type="InterPro" id="IPR058647">
    <property type="entry name" value="BSH_CzcB-like"/>
</dbReference>
<gene>
    <name evidence="4" type="ORF">MNBD_GAMMA16-1759</name>
</gene>
<keyword evidence="1" id="KW-0175">Coiled coil</keyword>
<dbReference type="GO" id="GO:1990281">
    <property type="term" value="C:efflux pump complex"/>
    <property type="evidence" value="ECO:0007669"/>
    <property type="project" value="TreeGrafter"/>
</dbReference>
<proteinExistence type="predicted"/>
<dbReference type="Gene3D" id="1.10.287.470">
    <property type="entry name" value="Helix hairpin bin"/>
    <property type="match status" value="1"/>
</dbReference>
<sequence>MTYLNRLHYQLFIVAFIFVTLGTTNHVHAFGKRATPVIVVPAKMTDLAPVAWYSGSIFSRNEAMVAAEVSGRLIMVANVGKTIKKGQVLAKLDGTLAKLEVAEFKAEVQQEEAKRKFLAQEVARLKRLAKTNNAAQTLLEKTISERDTSRAELAVAKARLEQANFRLKRSVVRAPFNGTVVNQTLRMGEWVNSGNAVVYFVDTTSLELRARVSLSALQYLQVDDELLVKENKNQHHMVIHSLVPVGDPQSRLLELRLQGLFGNMAIGQAVRIAVPTAAARNVLAVPRDALVLRRAGSAVYVISDDNKAQRIAVQTGIASHALIEVSGNLKAGDQVVIRGGERLRPGQEVAIKKAAQP</sequence>
<name>A0A3B0ZG54_9ZZZZ</name>
<dbReference type="InterPro" id="IPR006143">
    <property type="entry name" value="RND_pump_MFP"/>
</dbReference>
<dbReference type="Pfam" id="PF25989">
    <property type="entry name" value="YknX_C"/>
    <property type="match status" value="1"/>
</dbReference>
<dbReference type="SUPFAM" id="SSF111369">
    <property type="entry name" value="HlyD-like secretion proteins"/>
    <property type="match status" value="1"/>
</dbReference>
<evidence type="ECO:0000313" key="4">
    <source>
        <dbReference type="EMBL" id="VAW86377.1"/>
    </source>
</evidence>
<evidence type="ECO:0000259" key="3">
    <source>
        <dbReference type="Pfam" id="PF25989"/>
    </source>
</evidence>
<protein>
    <submittedName>
        <fullName evidence="4">Uncharacterized protein</fullName>
    </submittedName>
</protein>
<dbReference type="Gene3D" id="2.40.420.20">
    <property type="match status" value="1"/>
</dbReference>
<dbReference type="GO" id="GO:0015562">
    <property type="term" value="F:efflux transmembrane transporter activity"/>
    <property type="evidence" value="ECO:0007669"/>
    <property type="project" value="TreeGrafter"/>
</dbReference>
<evidence type="ECO:0000256" key="1">
    <source>
        <dbReference type="SAM" id="Coils"/>
    </source>
</evidence>
<organism evidence="4">
    <name type="scientific">hydrothermal vent metagenome</name>
    <dbReference type="NCBI Taxonomy" id="652676"/>
    <lineage>
        <taxon>unclassified sequences</taxon>
        <taxon>metagenomes</taxon>
        <taxon>ecological metagenomes</taxon>
    </lineage>
</organism>
<dbReference type="Gene3D" id="2.40.30.170">
    <property type="match status" value="1"/>
</dbReference>
<dbReference type="AlphaFoldDB" id="A0A3B0ZG54"/>
<dbReference type="InterPro" id="IPR058637">
    <property type="entry name" value="YknX-like_C"/>
</dbReference>
<dbReference type="PANTHER" id="PTHR30469">
    <property type="entry name" value="MULTIDRUG RESISTANCE PROTEIN MDTA"/>
    <property type="match status" value="1"/>
</dbReference>
<dbReference type="Pfam" id="PF25973">
    <property type="entry name" value="BSH_CzcB"/>
    <property type="match status" value="1"/>
</dbReference>
<evidence type="ECO:0000259" key="2">
    <source>
        <dbReference type="Pfam" id="PF25973"/>
    </source>
</evidence>
<dbReference type="NCBIfam" id="TIGR01730">
    <property type="entry name" value="RND_mfp"/>
    <property type="match status" value="1"/>
</dbReference>
<accession>A0A3B0ZG54</accession>